<reference evidence="9 11" key="2">
    <citation type="submission" date="2018-12" db="EMBL/GenBank/DDBJ databases">
        <authorList>
            <consortium name="Pathogen Informatics"/>
        </authorList>
    </citation>
    <scope>NUCLEOTIDE SEQUENCE [LARGE SCALE GENOMIC DNA]</scope>
    <source>
        <strain evidence="9 11">NCTC12735</strain>
        <plasmid evidence="11">24</plasmid>
    </source>
</reference>
<dbReference type="PROSITE" id="PS50991">
    <property type="entry name" value="PYR_CT"/>
    <property type="match status" value="1"/>
</dbReference>
<accession>A0A0W0R079</accession>
<dbReference type="STRING" id="45056.Lade_1786"/>
<evidence type="ECO:0000256" key="2">
    <source>
        <dbReference type="ARBA" id="ARBA00006154"/>
    </source>
</evidence>
<dbReference type="PANTHER" id="PTHR42880:SF1">
    <property type="entry name" value="ISOPROPYLMALATE_HOMOCITRATE_CITRAMALATE SYNTHASE FAMILY PROTEIN"/>
    <property type="match status" value="1"/>
</dbReference>
<keyword evidence="10" id="KW-1185">Reference proteome</keyword>
<dbReference type="GO" id="GO:0016829">
    <property type="term" value="F:lyase activity"/>
    <property type="evidence" value="ECO:0007669"/>
    <property type="project" value="UniProtKB-KW"/>
</dbReference>
<sequence>MHKLKVMDVTLRDGGNRNNFHFNDQDLEQILSPLDKSGIDYVEIGYRNGAIRPVDNIGRAGLCDKKYLKTCQAHLQNTQIVVMAYPQNLTKEDLLDLIEQGVSLLRLCVLRGDLKSAFPVVELSQQLGLKASINLVHVSQYGEEELDNAVKLATEFNPHVIYFADSNGTLHPERVKAMYDKYVEKYPISFGFHAHDNLGLAQANTIAAIQSGVEYIDFSVGGMGKGIGNLRTEYFLAYLQAKGLKKYNLEPILQAANYVRNTFNTEKDPIDMDEFIRGIYDLSTAEVKKLKIE</sequence>
<keyword evidence="9" id="KW-0456">Lyase</keyword>
<dbReference type="PANTHER" id="PTHR42880">
    <property type="entry name" value="HOMOCITRATE SYNTHASE"/>
    <property type="match status" value="1"/>
</dbReference>
<comment type="similarity">
    <text evidence="2">Belongs to the alpha-IPM synthase/homocitrate synthase family.</text>
</comment>
<dbReference type="EMBL" id="LR134433">
    <property type="protein sequence ID" value="VEH85860.1"/>
    <property type="molecule type" value="Genomic_DNA"/>
</dbReference>
<comment type="function">
    <text evidence="1">This protein is a Fe-Mo-cofactor biosynthetic component.</text>
</comment>
<dbReference type="OrthoDB" id="9803573at2"/>
<dbReference type="InterPro" id="IPR013785">
    <property type="entry name" value="Aldolase_TIM"/>
</dbReference>
<organism evidence="8 10">
    <name type="scientific">Legionella adelaidensis</name>
    <dbReference type="NCBI Taxonomy" id="45056"/>
    <lineage>
        <taxon>Bacteria</taxon>
        <taxon>Pseudomonadati</taxon>
        <taxon>Pseudomonadota</taxon>
        <taxon>Gammaproteobacteria</taxon>
        <taxon>Legionellales</taxon>
        <taxon>Legionellaceae</taxon>
        <taxon>Legionella</taxon>
    </lineage>
</organism>
<dbReference type="PATRIC" id="fig|45056.6.peg.1844"/>
<dbReference type="Proteomes" id="UP000054859">
    <property type="component" value="Unassembled WGS sequence"/>
</dbReference>
<dbReference type="EC" id="2.3.3.14" evidence="3"/>
<dbReference type="Gene3D" id="3.20.20.70">
    <property type="entry name" value="Aldolase class I"/>
    <property type="match status" value="1"/>
</dbReference>
<evidence type="ECO:0000313" key="10">
    <source>
        <dbReference type="Proteomes" id="UP000054859"/>
    </source>
</evidence>
<gene>
    <name evidence="9" type="primary">dmpG</name>
    <name evidence="8" type="ORF">Lade_1786</name>
    <name evidence="9" type="ORF">NCTC12735_01502</name>
</gene>
<comment type="catalytic activity">
    <reaction evidence="6">
        <text>acetyl-CoA + 2-oxoglutarate + H2O = (2R)-homocitrate + CoA + H(+)</text>
        <dbReference type="Rhea" id="RHEA:12929"/>
        <dbReference type="ChEBI" id="CHEBI:15377"/>
        <dbReference type="ChEBI" id="CHEBI:15378"/>
        <dbReference type="ChEBI" id="CHEBI:16810"/>
        <dbReference type="ChEBI" id="CHEBI:57287"/>
        <dbReference type="ChEBI" id="CHEBI:57288"/>
        <dbReference type="ChEBI" id="CHEBI:58884"/>
        <dbReference type="EC" id="2.3.3.14"/>
    </reaction>
</comment>
<evidence type="ECO:0000256" key="5">
    <source>
        <dbReference type="ARBA" id="ARBA00022679"/>
    </source>
</evidence>
<dbReference type="Pfam" id="PF00682">
    <property type="entry name" value="HMGL-like"/>
    <property type="match status" value="1"/>
</dbReference>
<dbReference type="EMBL" id="LNKA01000019">
    <property type="protein sequence ID" value="KTC64492.1"/>
    <property type="molecule type" value="Genomic_DNA"/>
</dbReference>
<evidence type="ECO:0000256" key="4">
    <source>
        <dbReference type="ARBA" id="ARBA00020735"/>
    </source>
</evidence>
<evidence type="ECO:0000256" key="6">
    <source>
        <dbReference type="ARBA" id="ARBA00048019"/>
    </source>
</evidence>
<evidence type="ECO:0000256" key="1">
    <source>
        <dbReference type="ARBA" id="ARBA00003050"/>
    </source>
</evidence>
<dbReference type="GO" id="GO:0004410">
    <property type="term" value="F:homocitrate synthase activity"/>
    <property type="evidence" value="ECO:0007669"/>
    <property type="project" value="UniProtKB-EC"/>
</dbReference>
<evidence type="ECO:0000259" key="7">
    <source>
        <dbReference type="PROSITE" id="PS50991"/>
    </source>
</evidence>
<geneLocation type="plasmid" evidence="9 11">
    <name>24</name>
</geneLocation>
<feature type="domain" description="Pyruvate carboxyltransferase" evidence="7">
    <location>
        <begin position="4"/>
        <end position="253"/>
    </location>
</feature>
<name>A0A0W0R079_9GAMM</name>
<dbReference type="Proteomes" id="UP000281170">
    <property type="component" value="Plasmid 24"/>
</dbReference>
<evidence type="ECO:0000256" key="3">
    <source>
        <dbReference type="ARBA" id="ARBA00012974"/>
    </source>
</evidence>
<evidence type="ECO:0000313" key="9">
    <source>
        <dbReference type="EMBL" id="VEH85860.1"/>
    </source>
</evidence>
<dbReference type="InterPro" id="IPR000891">
    <property type="entry name" value="PYR_CT"/>
</dbReference>
<reference evidence="8 10" key="1">
    <citation type="submission" date="2015-11" db="EMBL/GenBank/DDBJ databases">
        <title>Identification of large and diverse effector repertoires of 38 Legionella species.</title>
        <authorList>
            <person name="Burstein D."/>
            <person name="Amaro F."/>
            <person name="Zusman T."/>
            <person name="Lifshitz Z."/>
            <person name="Cohen O."/>
            <person name="Gilbert J.A."/>
            <person name="Pupko T."/>
            <person name="Shuman H.A."/>
            <person name="Segal G."/>
        </authorList>
    </citation>
    <scope>NUCLEOTIDE SEQUENCE [LARGE SCALE GENOMIC DNA]</scope>
    <source>
        <strain evidence="8 10">1762-AUS-E</strain>
    </source>
</reference>
<dbReference type="KEGG" id="ladl:NCTC12735_01502"/>
<dbReference type="RefSeq" id="WP_058462857.1">
    <property type="nucleotide sequence ID" value="NZ_CAAAHS010000006.1"/>
</dbReference>
<proteinExistence type="inferred from homology"/>
<keyword evidence="9" id="KW-0614">Plasmid</keyword>
<evidence type="ECO:0000313" key="11">
    <source>
        <dbReference type="Proteomes" id="UP000281170"/>
    </source>
</evidence>
<dbReference type="SUPFAM" id="SSF51569">
    <property type="entry name" value="Aldolase"/>
    <property type="match status" value="1"/>
</dbReference>
<dbReference type="AlphaFoldDB" id="A0A0W0R079"/>
<evidence type="ECO:0000313" key="8">
    <source>
        <dbReference type="EMBL" id="KTC64492.1"/>
    </source>
</evidence>
<protein>
    <recommendedName>
        <fullName evidence="4">Homocitrate synthase</fullName>
        <ecNumber evidence="3">2.3.3.14</ecNumber>
    </recommendedName>
</protein>
<keyword evidence="5" id="KW-0808">Transferase</keyword>